<dbReference type="EC" id="1.14.13.50" evidence="5"/>
<evidence type="ECO:0000256" key="1">
    <source>
        <dbReference type="ARBA" id="ARBA00001974"/>
    </source>
</evidence>
<dbReference type="Gene3D" id="3.30.70.2450">
    <property type="match status" value="1"/>
</dbReference>
<evidence type="ECO:0000256" key="2">
    <source>
        <dbReference type="ARBA" id="ARBA00022630"/>
    </source>
</evidence>
<evidence type="ECO:0000313" key="5">
    <source>
        <dbReference type="EMBL" id="CAA2099672.1"/>
    </source>
</evidence>
<reference evidence="5" key="1">
    <citation type="submission" date="2019-12" db="EMBL/GenBank/DDBJ databases">
        <authorList>
            <person name="Cremers G."/>
        </authorList>
    </citation>
    <scope>NUCLEOTIDE SEQUENCE</scope>
    <source>
        <strain evidence="5">Mbul1</strain>
    </source>
</reference>
<dbReference type="SUPFAM" id="SSF51905">
    <property type="entry name" value="FAD/NAD(P)-binding domain"/>
    <property type="match status" value="1"/>
</dbReference>
<keyword evidence="5" id="KW-0560">Oxidoreductase</keyword>
<evidence type="ECO:0000259" key="4">
    <source>
        <dbReference type="Pfam" id="PF01494"/>
    </source>
</evidence>
<keyword evidence="3" id="KW-0274">FAD</keyword>
<dbReference type="PANTHER" id="PTHR43004:SF19">
    <property type="entry name" value="BINDING MONOOXYGENASE, PUTATIVE (JCVI)-RELATED"/>
    <property type="match status" value="1"/>
</dbReference>
<feature type="domain" description="FAD-binding" evidence="4">
    <location>
        <begin position="2"/>
        <end position="342"/>
    </location>
</feature>
<evidence type="ECO:0000256" key="3">
    <source>
        <dbReference type="ARBA" id="ARBA00022827"/>
    </source>
</evidence>
<keyword evidence="5" id="KW-0503">Monooxygenase</keyword>
<comment type="cofactor">
    <cofactor evidence="1">
        <name>FAD</name>
        <dbReference type="ChEBI" id="CHEBI:57692"/>
    </cofactor>
</comment>
<dbReference type="AlphaFoldDB" id="A0A679IKX8"/>
<dbReference type="PRINTS" id="PR00420">
    <property type="entry name" value="RNGMNOXGNASE"/>
</dbReference>
<dbReference type="InterPro" id="IPR050641">
    <property type="entry name" value="RIFMO-like"/>
</dbReference>
<organism evidence="5">
    <name type="scientific">Methylobacterium bullatum</name>
    <dbReference type="NCBI Taxonomy" id="570505"/>
    <lineage>
        <taxon>Bacteria</taxon>
        <taxon>Pseudomonadati</taxon>
        <taxon>Pseudomonadota</taxon>
        <taxon>Alphaproteobacteria</taxon>
        <taxon>Hyphomicrobiales</taxon>
        <taxon>Methylobacteriaceae</taxon>
        <taxon>Methylobacterium</taxon>
    </lineage>
</organism>
<dbReference type="InterPro" id="IPR036188">
    <property type="entry name" value="FAD/NAD-bd_sf"/>
</dbReference>
<protein>
    <submittedName>
        <fullName evidence="5">Pentachlorophenol 4-monooxygenase</fullName>
        <ecNumber evidence="5">1.14.13.50</ecNumber>
    </submittedName>
</protein>
<dbReference type="PANTHER" id="PTHR43004">
    <property type="entry name" value="TRK SYSTEM POTASSIUM UPTAKE PROTEIN"/>
    <property type="match status" value="1"/>
</dbReference>
<gene>
    <name evidence="5" type="primary">pcpB</name>
    <name evidence="5" type="ORF">MBUL_00271</name>
</gene>
<dbReference type="GO" id="GO:0018677">
    <property type="term" value="F:pentachlorophenol monooxygenase activity"/>
    <property type="evidence" value="ECO:0007669"/>
    <property type="project" value="UniProtKB-EC"/>
</dbReference>
<keyword evidence="2" id="KW-0285">Flavoprotein</keyword>
<dbReference type="Gene3D" id="3.50.50.60">
    <property type="entry name" value="FAD/NAD(P)-binding domain"/>
    <property type="match status" value="1"/>
</dbReference>
<dbReference type="InterPro" id="IPR002938">
    <property type="entry name" value="FAD-bd"/>
</dbReference>
<accession>A0A679IKX8</accession>
<proteinExistence type="predicted"/>
<dbReference type="EMBL" id="LR743504">
    <property type="protein sequence ID" value="CAA2099672.1"/>
    <property type="molecule type" value="Genomic_DNA"/>
</dbReference>
<sequence length="488" mass="52627">MLQALIVGAGPVGLTLAAELARYGIGLRLIDKSPQPTQTSKALVVWARTLELMDRMGCKQAFLDAGLRAHGATLRKAGSILGHIRFEAIDGAYNFALMIPQRETERLLIEHLATFGVAVEREVELVSFVMGHEHVEATLRHANGAEETISTSWLIGCDGAHSTVRHGLDLAFEGEAQGDDWLLADIRVEGDGAPPGDEIATYLHRDGPLVVFPIPGGRARVIAQVGNTDPAHPRPDPRLDDVQALADQRAGGFRVADPVWLTHFRINERKVSQYARGRAVLAGDAAHIHSPAGGQGMNTGMQDAINLAWKLAMVQWGQAAPSLFDSYSPERNAVGDRVLRNAARLTDMATLSNPVAQGVRNLALRFMLGFHVVQDRMAATMSEVEIAYPDSPLSHGPQAGMRWAPAQDDGNPPGSGSVPLFVLYAADSERGAAFAARFPALLEPTPRHSPEGDRLILVRPDGYVGFSGAAGSWDEAERYLSRLSPDRP</sequence>
<name>A0A679IKX8_9HYPH</name>
<dbReference type="Pfam" id="PF01494">
    <property type="entry name" value="FAD_binding_3"/>
    <property type="match status" value="1"/>
</dbReference>
<dbReference type="GO" id="GO:0071949">
    <property type="term" value="F:FAD binding"/>
    <property type="evidence" value="ECO:0007669"/>
    <property type="project" value="InterPro"/>
</dbReference>